<gene>
    <name evidence="2" type="ORF">H2508_02740</name>
</gene>
<dbReference type="PROSITE" id="PS51257">
    <property type="entry name" value="PROKAR_LIPOPROTEIN"/>
    <property type="match status" value="1"/>
</dbReference>
<proteinExistence type="predicted"/>
<keyword evidence="3" id="KW-1185">Reference proteome</keyword>
<feature type="signal peptide" evidence="1">
    <location>
        <begin position="1"/>
        <end position="20"/>
    </location>
</feature>
<organism evidence="2 3">
    <name type="scientific">Sediminihaliea albiluteola</name>
    <dbReference type="NCBI Taxonomy" id="2758564"/>
    <lineage>
        <taxon>Bacteria</taxon>
        <taxon>Pseudomonadati</taxon>
        <taxon>Pseudomonadota</taxon>
        <taxon>Gammaproteobacteria</taxon>
        <taxon>Cellvibrionales</taxon>
        <taxon>Halieaceae</taxon>
        <taxon>Sediminihaliea</taxon>
    </lineage>
</organism>
<dbReference type="EMBL" id="JACFXU010000013">
    <property type="protein sequence ID" value="MBA6412025.1"/>
    <property type="molecule type" value="Genomic_DNA"/>
</dbReference>
<evidence type="ECO:0008006" key="4">
    <source>
        <dbReference type="Google" id="ProtNLM"/>
    </source>
</evidence>
<feature type="chain" id="PRO_5030976882" description="Lipoprotein" evidence="1">
    <location>
        <begin position="21"/>
        <end position="233"/>
    </location>
</feature>
<sequence>MKITYPSQCLFLLLLLLALAVSGCTETPMRLSAQSQQAINFSGDWELNYAQSDQLQARLNSTFRELRKKAERSRPPVSDRAGPQINLATSSHDADSLIALARMADLITQSPLLHIKQDEQGILVKREANFALDCQFVGEQAYRLDSALGRERCGWLGHQLAFTLLLPEGLSIRHLLTLSSDRQQLNIATTLVSDQVSMPFTLNRVYQRFDPGSRGYHCKMTLTKGRVCSTESQ</sequence>
<accession>A0A7W2YIF9</accession>
<name>A0A7W2YIF9_9GAMM</name>
<evidence type="ECO:0000256" key="1">
    <source>
        <dbReference type="SAM" id="SignalP"/>
    </source>
</evidence>
<comment type="caution">
    <text evidence="2">The sequence shown here is derived from an EMBL/GenBank/DDBJ whole genome shotgun (WGS) entry which is preliminary data.</text>
</comment>
<protein>
    <recommendedName>
        <fullName evidence="4">Lipoprotein</fullName>
    </recommendedName>
</protein>
<dbReference type="RefSeq" id="WP_182168855.1">
    <property type="nucleotide sequence ID" value="NZ_JACFXU010000013.1"/>
</dbReference>
<reference evidence="2 3" key="1">
    <citation type="submission" date="2020-07" db="EMBL/GenBank/DDBJ databases">
        <title>Halieaceae bacterium, F7430, whole genome shotgun sequencing project.</title>
        <authorList>
            <person name="Jiang S."/>
            <person name="Liu Z.W."/>
            <person name="Du Z.J."/>
        </authorList>
    </citation>
    <scope>NUCLEOTIDE SEQUENCE [LARGE SCALE GENOMIC DNA]</scope>
    <source>
        <strain evidence="2 3">F7430</strain>
    </source>
</reference>
<evidence type="ECO:0000313" key="3">
    <source>
        <dbReference type="Proteomes" id="UP000539350"/>
    </source>
</evidence>
<keyword evidence="1" id="KW-0732">Signal</keyword>
<dbReference type="Proteomes" id="UP000539350">
    <property type="component" value="Unassembled WGS sequence"/>
</dbReference>
<evidence type="ECO:0000313" key="2">
    <source>
        <dbReference type="EMBL" id="MBA6412025.1"/>
    </source>
</evidence>
<dbReference type="AlphaFoldDB" id="A0A7W2YIF9"/>